<feature type="non-terminal residue" evidence="2">
    <location>
        <position position="123"/>
    </location>
</feature>
<reference evidence="2" key="1">
    <citation type="submission" date="2021-01" db="EMBL/GenBank/DDBJ databases">
        <title>Phytophthora aleatoria, a newly-described species from Pinus radiata is distinct from Phytophthora cactorum isolates based on comparative genomics.</title>
        <authorList>
            <person name="Mcdougal R."/>
            <person name="Panda P."/>
            <person name="Williams N."/>
            <person name="Studholme D.J."/>
        </authorList>
    </citation>
    <scope>NUCLEOTIDE SEQUENCE</scope>
    <source>
        <strain evidence="2">NZFS 4037</strain>
    </source>
</reference>
<evidence type="ECO:0008006" key="4">
    <source>
        <dbReference type="Google" id="ProtNLM"/>
    </source>
</evidence>
<evidence type="ECO:0000313" key="3">
    <source>
        <dbReference type="Proteomes" id="UP000709295"/>
    </source>
</evidence>
<comment type="caution">
    <text evidence="2">The sequence shown here is derived from an EMBL/GenBank/DDBJ whole genome shotgun (WGS) entry which is preliminary data.</text>
</comment>
<dbReference type="AlphaFoldDB" id="A0A8J5I5W0"/>
<feature type="transmembrane region" description="Helical" evidence="1">
    <location>
        <begin position="29"/>
        <end position="50"/>
    </location>
</feature>
<evidence type="ECO:0000256" key="1">
    <source>
        <dbReference type="SAM" id="Phobius"/>
    </source>
</evidence>
<keyword evidence="1" id="KW-0812">Transmembrane</keyword>
<keyword evidence="3" id="KW-1185">Reference proteome</keyword>
<keyword evidence="1" id="KW-1133">Transmembrane helix</keyword>
<dbReference type="Proteomes" id="UP000709295">
    <property type="component" value="Unassembled WGS sequence"/>
</dbReference>
<organism evidence="2 3">
    <name type="scientific">Phytophthora aleatoria</name>
    <dbReference type="NCBI Taxonomy" id="2496075"/>
    <lineage>
        <taxon>Eukaryota</taxon>
        <taxon>Sar</taxon>
        <taxon>Stramenopiles</taxon>
        <taxon>Oomycota</taxon>
        <taxon>Peronosporomycetes</taxon>
        <taxon>Peronosporales</taxon>
        <taxon>Peronosporaceae</taxon>
        <taxon>Phytophthora</taxon>
    </lineage>
</organism>
<dbReference type="EMBL" id="JAENGY010001574">
    <property type="protein sequence ID" value="KAG6948335.1"/>
    <property type="molecule type" value="Genomic_DNA"/>
</dbReference>
<protein>
    <recommendedName>
        <fullName evidence="4">Transmembrane protein</fullName>
    </recommendedName>
</protein>
<evidence type="ECO:0000313" key="2">
    <source>
        <dbReference type="EMBL" id="KAG6948335.1"/>
    </source>
</evidence>
<proteinExistence type="predicted"/>
<accession>A0A8J5I5W0</accession>
<sequence>MGWATEYKNRDEAARKTRAWKYLLRPSVFTAYLAIAGRIVVGPIALLLLFTATNYFSGSSVLINADKSFFVFTENDMTMAGGCTGCMGPCKIVLLKYSLFNGSAFVSSPVFNAFVALGPTENL</sequence>
<gene>
    <name evidence="2" type="ORF">JG688_00015142</name>
</gene>
<keyword evidence="1" id="KW-0472">Membrane</keyword>
<name>A0A8J5I5W0_9STRA</name>